<dbReference type="InterPro" id="IPR003615">
    <property type="entry name" value="HNH_nuc"/>
</dbReference>
<sequence>MDFWKFECSDEAATQASLVTGELRLSQPRVDLDDTDRLVLDKLAAGDGVLLASFDGRQARIFAIGRVQALATSGTPIRVSWLPTPGMQVTPGHSARQYWTGRSAHEISPEPAERYGLPQLLKQCGALRLTPDERRAFIESMKSEGYTGTRLDEVPLACDLLAQLQSEGFDVFPRGISKDENRLDRKKGTIRVESNGKYIAYLSNGSQEPQRHLIGLAVIVATEQRTEQAVPDDFDEADLSAFALEHGVEPSHLELADRSGNKYIRITDFDTALTLIHRNASVLDPYYRAPEDLGSEATRERDEKLIRAKFAATNPARYKRLIEARRGQGRYRTSLLERFQGQCAVSGLRLGAALRASHVLAWSKCETDEQRLDPDNGLLLSPDLDALFDRHLITFDQDGRIRCSPRLAEHRAHHWPLADLLTRPTATQFAYLERHSKEFDRLAARRISR</sequence>
<dbReference type="RefSeq" id="WP_273600009.1">
    <property type="nucleotide sequence ID" value="NZ_JAQQXT010000004.1"/>
</dbReference>
<keyword evidence="2" id="KW-0540">Nuclease</keyword>
<comment type="caution">
    <text evidence="2">The sequence shown here is derived from an EMBL/GenBank/DDBJ whole genome shotgun (WGS) entry which is preliminary data.</text>
</comment>
<organism evidence="2 3">
    <name type="scientific">Roseateles albus</name>
    <dbReference type="NCBI Taxonomy" id="2987525"/>
    <lineage>
        <taxon>Bacteria</taxon>
        <taxon>Pseudomonadati</taxon>
        <taxon>Pseudomonadota</taxon>
        <taxon>Betaproteobacteria</taxon>
        <taxon>Burkholderiales</taxon>
        <taxon>Sphaerotilaceae</taxon>
        <taxon>Roseateles</taxon>
    </lineage>
</organism>
<evidence type="ECO:0000259" key="1">
    <source>
        <dbReference type="Pfam" id="PF13391"/>
    </source>
</evidence>
<keyword evidence="2" id="KW-0378">Hydrolase</keyword>
<name>A0ABT5KDV2_9BURK</name>
<reference evidence="2 3" key="1">
    <citation type="submission" date="2022-10" db="EMBL/GenBank/DDBJ databases">
        <title>Paucibacter sp. hw1 Genome sequencing.</title>
        <authorList>
            <person name="Park S."/>
        </authorList>
    </citation>
    <scope>NUCLEOTIDE SEQUENCE [LARGE SCALE GENOMIC DNA]</scope>
    <source>
        <strain evidence="3">hw1</strain>
    </source>
</reference>
<dbReference type="EMBL" id="JAQQXT010000004">
    <property type="protein sequence ID" value="MDC8771724.1"/>
    <property type="molecule type" value="Genomic_DNA"/>
</dbReference>
<accession>A0ABT5KDV2</accession>
<gene>
    <name evidence="2" type="ORF">PRZ03_09105</name>
</gene>
<dbReference type="GO" id="GO:0004519">
    <property type="term" value="F:endonuclease activity"/>
    <property type="evidence" value="ECO:0007669"/>
    <property type="project" value="UniProtKB-KW"/>
</dbReference>
<dbReference type="Proteomes" id="UP001221189">
    <property type="component" value="Unassembled WGS sequence"/>
</dbReference>
<feature type="domain" description="HNH nuclease" evidence="1">
    <location>
        <begin position="343"/>
        <end position="396"/>
    </location>
</feature>
<evidence type="ECO:0000313" key="3">
    <source>
        <dbReference type="Proteomes" id="UP001221189"/>
    </source>
</evidence>
<protein>
    <submittedName>
        <fullName evidence="2">HNH endonuclease signature motif containing protein</fullName>
    </submittedName>
</protein>
<keyword evidence="3" id="KW-1185">Reference proteome</keyword>
<proteinExistence type="predicted"/>
<dbReference type="Pfam" id="PF13391">
    <property type="entry name" value="HNH_2"/>
    <property type="match status" value="1"/>
</dbReference>
<keyword evidence="2" id="KW-0255">Endonuclease</keyword>
<evidence type="ECO:0000313" key="2">
    <source>
        <dbReference type="EMBL" id="MDC8771724.1"/>
    </source>
</evidence>